<dbReference type="RefSeq" id="WP_174630892.1">
    <property type="nucleotide sequence ID" value="NZ_CP049074.1"/>
</dbReference>
<dbReference type="Gene3D" id="3.90.320.10">
    <property type="match status" value="1"/>
</dbReference>
<protein>
    <recommendedName>
        <fullName evidence="4">PD-(D/E)XK endonuclease-like domain-containing protein</fullName>
    </recommendedName>
</protein>
<dbReference type="InterPro" id="IPR011604">
    <property type="entry name" value="PDDEXK-like_dom_sf"/>
</dbReference>
<evidence type="ECO:0000313" key="3">
    <source>
        <dbReference type="Proteomes" id="UP000509301"/>
    </source>
</evidence>
<dbReference type="AlphaFoldDB" id="A0A6N0NX20"/>
<evidence type="ECO:0000313" key="2">
    <source>
        <dbReference type="EMBL" id="QKR00169.1"/>
    </source>
</evidence>
<accession>A0A6N0NX20</accession>
<comment type="cofactor">
    <cofactor evidence="1">
        <name>Mn(2+)</name>
        <dbReference type="ChEBI" id="CHEBI:29035"/>
    </cofactor>
</comment>
<dbReference type="Proteomes" id="UP000509301">
    <property type="component" value="Chromosome"/>
</dbReference>
<keyword evidence="3" id="KW-1185">Reference proteome</keyword>
<dbReference type="OrthoDB" id="10444at2157"/>
<dbReference type="EMBL" id="CP049074">
    <property type="protein sequence ID" value="QKR00169.1"/>
    <property type="molecule type" value="Genomic_DNA"/>
</dbReference>
<evidence type="ECO:0008006" key="4">
    <source>
        <dbReference type="Google" id="ProtNLM"/>
    </source>
</evidence>
<reference evidence="2 3" key="1">
    <citation type="submission" date="2020-02" db="EMBL/GenBank/DDBJ databases">
        <title>Comparative genome analysis reveals the metabolism and evolution of the thermophilic archaeal genus Metallosphaera.</title>
        <authorList>
            <person name="Jiang C."/>
        </authorList>
    </citation>
    <scope>NUCLEOTIDE SEQUENCE [LARGE SCALE GENOMIC DNA]</scope>
    <source>
        <strain evidence="2 3">Ric-A</strain>
    </source>
</reference>
<organism evidence="2 3">
    <name type="scientific">Metallosphaera tengchongensis</name>
    <dbReference type="NCBI Taxonomy" id="1532350"/>
    <lineage>
        <taxon>Archaea</taxon>
        <taxon>Thermoproteota</taxon>
        <taxon>Thermoprotei</taxon>
        <taxon>Sulfolobales</taxon>
        <taxon>Sulfolobaceae</taxon>
        <taxon>Metallosphaera</taxon>
    </lineage>
</organism>
<proteinExistence type="predicted"/>
<sequence>MVVKEIIYRNLVEKDYHDPYEGEYWPSQLWNCLRKQYYDRVFPMPLSMDSARFTTLGNALHDIIAELLKKEESVRVTSEVPVRIPHPTNHEIVISGRADDLIVVEFTKERYLVEVKSVDDLRNKLSKGFLPRKDHKAQLNLYLKAFPKSKGILLYVDRSNFDMEEIQVEFEEELYKKTLERAFILHSALKGKSTPKAEAKLDEEMKWQCGFCVHKARCDREPDNPQNQ</sequence>
<name>A0A6N0NX20_9CREN</name>
<dbReference type="GeneID" id="55641702"/>
<evidence type="ECO:0000256" key="1">
    <source>
        <dbReference type="ARBA" id="ARBA00001936"/>
    </source>
</evidence>
<dbReference type="KEGG" id="mten:GWK48_07095"/>
<gene>
    <name evidence="2" type="ORF">GWK48_07095</name>
</gene>